<protein>
    <submittedName>
        <fullName evidence="1">DUF885 domain-containing protein</fullName>
    </submittedName>
</protein>
<dbReference type="PANTHER" id="PTHR33361">
    <property type="entry name" value="GLR0591 PROTEIN"/>
    <property type="match status" value="1"/>
</dbReference>
<dbReference type="AlphaFoldDB" id="A0A6P2BR80"/>
<proteinExistence type="predicted"/>
<dbReference type="PANTHER" id="PTHR33361:SF2">
    <property type="entry name" value="DUF885 DOMAIN-CONTAINING PROTEIN"/>
    <property type="match status" value="1"/>
</dbReference>
<evidence type="ECO:0000313" key="1">
    <source>
        <dbReference type="EMBL" id="TVZ00716.1"/>
    </source>
</evidence>
<sequence length="556" mass="60066">MTSAARDLADRFHERWLRANPFAATSYGIPGYDDLLPDDSEAGHQAWRAEVNGFLAEASAIDPGELDPADGVTLDCTKEAAAHEVASVDLAPDEYTVTAMQYSGPIMLLAVMARTVLVDDAAAEAYLTRLRGTGDWLDQITERLRAGARRGRLPVAALAEQAIVRAEAVLAAPDDSPVLTPRPPEGWSGTEAWERERRALVTDVLHPALSRWVETVRELLPAARPSDHPGLHWLPGGDGDYARSIQLFTTLPLTARELHQTGLDHVAALEERAVRLGAGLGLSGRDEVFAAIRSSAGKLAPEEAVARALAAVRRAEEQAPGFFPAPLPPPCEVTPMPSVVALGGAAPHYTPPRLDGGRPGTFWFNTMLPTAGTGWDIDVVAFHEAVPGHHLQLSRLQLLSDLPALQRQRSLSVFSEGWGLYAEQLAEETGLFADDRGRLGAVSAALMRAVRLVVDTGLHAFGWSREKAVEYAVDHVPMPDEFMAAEIDRYIVMPGQALAYLTGKLEIERLRGEAQRRLGSAFSLAEFHAAVLDHGSLPMPTLARSIGTWLDVQVPA</sequence>
<dbReference type="OrthoDB" id="9760040at2"/>
<name>A0A6P2BR80_9ACTN</name>
<gene>
    <name evidence="1" type="ORF">EAS64_35775</name>
</gene>
<dbReference type="InterPro" id="IPR010281">
    <property type="entry name" value="DUF885"/>
</dbReference>
<dbReference type="EMBL" id="RPFW01000008">
    <property type="protein sequence ID" value="TVZ00716.1"/>
    <property type="molecule type" value="Genomic_DNA"/>
</dbReference>
<accession>A0A6P2BR80</accession>
<reference evidence="1 2" key="1">
    <citation type="submission" date="2018-11" db="EMBL/GenBank/DDBJ databases">
        <title>Trebonia kvetii gen.nov., sp.nov., a novel acidophilic actinobacterium, and proposal of the new actinobacterial family Treboniaceae fam. nov.</title>
        <authorList>
            <person name="Rapoport D."/>
            <person name="Sagova-Mareckova M."/>
            <person name="Sedlacek I."/>
            <person name="Provaznik J."/>
            <person name="Kralova S."/>
            <person name="Pavlinic D."/>
            <person name="Benes V."/>
            <person name="Kopecky J."/>
        </authorList>
    </citation>
    <scope>NUCLEOTIDE SEQUENCE [LARGE SCALE GENOMIC DNA]</scope>
    <source>
        <strain evidence="1 2">15Tr583</strain>
    </source>
</reference>
<organism evidence="1 2">
    <name type="scientific">Trebonia kvetii</name>
    <dbReference type="NCBI Taxonomy" id="2480626"/>
    <lineage>
        <taxon>Bacteria</taxon>
        <taxon>Bacillati</taxon>
        <taxon>Actinomycetota</taxon>
        <taxon>Actinomycetes</taxon>
        <taxon>Streptosporangiales</taxon>
        <taxon>Treboniaceae</taxon>
        <taxon>Trebonia</taxon>
    </lineage>
</organism>
<dbReference type="Pfam" id="PF05960">
    <property type="entry name" value="DUF885"/>
    <property type="match status" value="1"/>
</dbReference>
<keyword evidence="2" id="KW-1185">Reference proteome</keyword>
<comment type="caution">
    <text evidence="1">The sequence shown here is derived from an EMBL/GenBank/DDBJ whole genome shotgun (WGS) entry which is preliminary data.</text>
</comment>
<dbReference type="Proteomes" id="UP000460272">
    <property type="component" value="Unassembled WGS sequence"/>
</dbReference>
<evidence type="ECO:0000313" key="2">
    <source>
        <dbReference type="Proteomes" id="UP000460272"/>
    </source>
</evidence>
<dbReference type="RefSeq" id="WP_145860395.1">
    <property type="nucleotide sequence ID" value="NZ_RPFW01000008.1"/>
</dbReference>